<proteinExistence type="predicted"/>
<dbReference type="Proteomes" id="UP000775872">
    <property type="component" value="Unassembled WGS sequence"/>
</dbReference>
<name>A0A9N9W2S4_9HYPO</name>
<evidence type="ECO:0000313" key="1">
    <source>
        <dbReference type="EMBL" id="CAH0041581.1"/>
    </source>
</evidence>
<comment type="caution">
    <text evidence="1">The sequence shown here is derived from an EMBL/GenBank/DDBJ whole genome shotgun (WGS) entry which is preliminary data.</text>
</comment>
<organism evidence="1 2">
    <name type="scientific">Clonostachys solani</name>
    <dbReference type="NCBI Taxonomy" id="160281"/>
    <lineage>
        <taxon>Eukaryota</taxon>
        <taxon>Fungi</taxon>
        <taxon>Dikarya</taxon>
        <taxon>Ascomycota</taxon>
        <taxon>Pezizomycotina</taxon>
        <taxon>Sordariomycetes</taxon>
        <taxon>Hypocreomycetidae</taxon>
        <taxon>Hypocreales</taxon>
        <taxon>Bionectriaceae</taxon>
        <taxon>Clonostachys</taxon>
    </lineage>
</organism>
<keyword evidence="2" id="KW-1185">Reference proteome</keyword>
<reference evidence="1 2" key="2">
    <citation type="submission" date="2021-10" db="EMBL/GenBank/DDBJ databases">
        <authorList>
            <person name="Piombo E."/>
        </authorList>
    </citation>
    <scope>NUCLEOTIDE SEQUENCE [LARGE SCALE GENOMIC DNA]</scope>
</reference>
<sequence>MYKAGKETVTAIGMTRVSRDKGRKSDADALNRNMRKISKLQVCFHDELPASTLTEAVESHRRASLPIWRGLELRALIATTGWIASEALLPRFPP</sequence>
<dbReference type="EMBL" id="CABFOC020000002">
    <property type="protein sequence ID" value="CAH0041581.1"/>
    <property type="molecule type" value="Genomic_DNA"/>
</dbReference>
<gene>
    <name evidence="1" type="ORF">CSOL1703_00004338</name>
</gene>
<dbReference type="AlphaFoldDB" id="A0A9N9W2S4"/>
<protein>
    <submittedName>
        <fullName evidence="1">Uncharacterized protein</fullName>
    </submittedName>
</protein>
<reference evidence="2" key="1">
    <citation type="submission" date="2019-06" db="EMBL/GenBank/DDBJ databases">
        <authorList>
            <person name="Broberg M."/>
        </authorList>
    </citation>
    <scope>NUCLEOTIDE SEQUENCE [LARGE SCALE GENOMIC DNA]</scope>
</reference>
<accession>A0A9N9W2S4</accession>
<evidence type="ECO:0000313" key="2">
    <source>
        <dbReference type="Proteomes" id="UP000775872"/>
    </source>
</evidence>